<evidence type="ECO:0000313" key="5">
    <source>
        <dbReference type="Proteomes" id="UP001153365"/>
    </source>
</evidence>
<evidence type="ECO:0000313" key="4">
    <source>
        <dbReference type="EMBL" id="CAH7683401.1"/>
    </source>
</evidence>
<dbReference type="GO" id="GO:0005997">
    <property type="term" value="P:xylulose metabolic process"/>
    <property type="evidence" value="ECO:0007669"/>
    <property type="project" value="TreeGrafter"/>
</dbReference>
<dbReference type="Gene3D" id="3.30.420.40">
    <property type="match status" value="2"/>
</dbReference>
<proteinExistence type="inferred from homology"/>
<keyword evidence="5" id="KW-1185">Reference proteome</keyword>
<comment type="caution">
    <text evidence="4">The sequence shown here is derived from an EMBL/GenBank/DDBJ whole genome shotgun (WGS) entry which is preliminary data.</text>
</comment>
<dbReference type="SUPFAM" id="SSF53067">
    <property type="entry name" value="Actin-like ATPase domain"/>
    <property type="match status" value="1"/>
</dbReference>
<dbReference type="GO" id="GO:0004856">
    <property type="term" value="F:D-xylulokinase activity"/>
    <property type="evidence" value="ECO:0007669"/>
    <property type="project" value="TreeGrafter"/>
</dbReference>
<dbReference type="PANTHER" id="PTHR10196">
    <property type="entry name" value="SUGAR KINASE"/>
    <property type="match status" value="1"/>
</dbReference>
<reference evidence="4" key="1">
    <citation type="submission" date="2022-06" db="EMBL/GenBank/DDBJ databases">
        <authorList>
            <consortium name="SYNGENTA / RWTH Aachen University"/>
        </authorList>
    </citation>
    <scope>NUCLEOTIDE SEQUENCE</scope>
</reference>
<dbReference type="PANTHER" id="PTHR10196:SF57">
    <property type="entry name" value="XYLULOSE KINASE"/>
    <property type="match status" value="1"/>
</dbReference>
<dbReference type="GO" id="GO:0005829">
    <property type="term" value="C:cytosol"/>
    <property type="evidence" value="ECO:0007669"/>
    <property type="project" value="TreeGrafter"/>
</dbReference>
<accession>A0AAV0BC41</accession>
<dbReference type="EMBL" id="CALTRL010004658">
    <property type="protein sequence ID" value="CAH7683401.1"/>
    <property type="molecule type" value="Genomic_DNA"/>
</dbReference>
<dbReference type="InterPro" id="IPR043129">
    <property type="entry name" value="ATPase_NBD"/>
</dbReference>
<keyword evidence="2" id="KW-0808">Transferase</keyword>
<comment type="similarity">
    <text evidence="1">Belongs to the FGGY kinase family.</text>
</comment>
<organism evidence="4 5">
    <name type="scientific">Phakopsora pachyrhizi</name>
    <name type="common">Asian soybean rust disease fungus</name>
    <dbReference type="NCBI Taxonomy" id="170000"/>
    <lineage>
        <taxon>Eukaryota</taxon>
        <taxon>Fungi</taxon>
        <taxon>Dikarya</taxon>
        <taxon>Basidiomycota</taxon>
        <taxon>Pucciniomycotina</taxon>
        <taxon>Pucciniomycetes</taxon>
        <taxon>Pucciniales</taxon>
        <taxon>Phakopsoraceae</taxon>
        <taxon>Phakopsora</taxon>
    </lineage>
</organism>
<evidence type="ECO:0000256" key="3">
    <source>
        <dbReference type="ARBA" id="ARBA00022777"/>
    </source>
</evidence>
<evidence type="ECO:0000256" key="2">
    <source>
        <dbReference type="ARBA" id="ARBA00022679"/>
    </source>
</evidence>
<gene>
    <name evidence="4" type="ORF">PPACK8108_LOCUS16887</name>
</gene>
<dbReference type="AlphaFoldDB" id="A0AAV0BC41"/>
<sequence>MKESSVRPITSQNFASPCLEEASQCVGPSKRCEPNLKIKEPYFLSLDLSIEKLGLIIIDDDLNVILTEEVNFDEDLPEYGNKTTASFIRLMRLLTYFKKSKTFVKLNAIRLILITQRGCLINEESSCSPTHMCVKALDILLARISSKVDLEAIRCIGGAAHQNSSVWWSKAAPTLLSRLTPHRSLSEQLLPDQTWTMPNPPNYYDLTTINEAQSLEWLIGGPEELVKRVGCRASCRLTSVQIMKVRQNQRNILEATERISTASAFLATLFIGRLSPPCEGDASGMGLWNVQDRKWDLSLLSLIMCSDFAKAESLNEGLNLMEKLGKPRAESFEPLGSIANYFVRRYGFSADCQVAGFLGHHLAKFMSYPLGPRDAMICWGDSDADSVILPTSLYLPDLTRQILPNPAEFSVGGKEAARVAVLEYKDANLARSFIRESYCNSSWRTFDALVTLIAEGGRVGLDDKLYTFFTPHGELGGLSGISRFEHGQRTEEFRDRRANPRSLLESQLLRMRCHLSRAYQRSNEEIGLSACNEAIIDHPGFDPYHHSALPSRIIITGRNFENRILVELLSSIIGAPVYQSASHFPSNYPASHKDLPLEVTPSMLGAGYKAAWNYNRHLGSTASYSNFLNSKFLLLARLLQDSSVDSQIVTAPKIDASNKMVERPRFSHNFSQVASKIIGNGIIKSSPALNYDANSPPTTSNDSSIHVKANTTYPNDAGSVLIKVAEPDEDLFQRYGAQAVEFLRLESFVTRGII</sequence>
<protein>
    <submittedName>
        <fullName evidence="4">Uncharacterized protein</fullName>
    </submittedName>
</protein>
<keyword evidence="3" id="KW-0418">Kinase</keyword>
<dbReference type="Proteomes" id="UP001153365">
    <property type="component" value="Unassembled WGS sequence"/>
</dbReference>
<name>A0AAV0BC41_PHAPC</name>
<evidence type="ECO:0000256" key="1">
    <source>
        <dbReference type="ARBA" id="ARBA00009156"/>
    </source>
</evidence>